<feature type="transmembrane region" description="Helical" evidence="8">
    <location>
        <begin position="320"/>
        <end position="339"/>
    </location>
</feature>
<feature type="transmembrane region" description="Helical" evidence="8">
    <location>
        <begin position="213"/>
        <end position="233"/>
    </location>
</feature>
<feature type="transmembrane region" description="Helical" evidence="8">
    <location>
        <begin position="66"/>
        <end position="85"/>
    </location>
</feature>
<reference evidence="10" key="1">
    <citation type="submission" date="2023-01" db="EMBL/GenBank/DDBJ databases">
        <title>The diversity of Class Acidimicrobiia in South China Sea sediment environments and the proposal of Iamia marina sp. nov., a novel species of the genus Iamia.</title>
        <authorList>
            <person name="He Y."/>
            <person name="Tian X."/>
        </authorList>
    </citation>
    <scope>NUCLEOTIDE SEQUENCE</scope>
    <source>
        <strain evidence="10">DSM 19957</strain>
    </source>
</reference>
<protein>
    <submittedName>
        <fullName evidence="10">MDR family MFS transporter</fullName>
    </submittedName>
</protein>
<feature type="transmembrane region" description="Helical" evidence="8">
    <location>
        <begin position="391"/>
        <end position="410"/>
    </location>
</feature>
<keyword evidence="7 8" id="KW-0472">Membrane</keyword>
<dbReference type="Gene3D" id="1.20.1250.20">
    <property type="entry name" value="MFS general substrate transporter like domains"/>
    <property type="match status" value="1"/>
</dbReference>
<keyword evidence="11" id="KW-1185">Reference proteome</keyword>
<keyword evidence="5 8" id="KW-0812">Transmembrane</keyword>
<dbReference type="Pfam" id="PF07690">
    <property type="entry name" value="MFS_1"/>
    <property type="match status" value="1"/>
</dbReference>
<evidence type="ECO:0000256" key="8">
    <source>
        <dbReference type="SAM" id="Phobius"/>
    </source>
</evidence>
<evidence type="ECO:0000313" key="11">
    <source>
        <dbReference type="Proteomes" id="UP001216390"/>
    </source>
</evidence>
<evidence type="ECO:0000256" key="7">
    <source>
        <dbReference type="ARBA" id="ARBA00023136"/>
    </source>
</evidence>
<evidence type="ECO:0000256" key="2">
    <source>
        <dbReference type="ARBA" id="ARBA00007520"/>
    </source>
</evidence>
<gene>
    <name evidence="10" type="ORF">PO878_16635</name>
</gene>
<feature type="transmembrane region" description="Helical" evidence="8">
    <location>
        <begin position="422"/>
        <end position="442"/>
    </location>
</feature>
<dbReference type="PANTHER" id="PTHR23501">
    <property type="entry name" value="MAJOR FACILITATOR SUPERFAMILY"/>
    <property type="match status" value="1"/>
</dbReference>
<dbReference type="GO" id="GO:0022857">
    <property type="term" value="F:transmembrane transporter activity"/>
    <property type="evidence" value="ECO:0007669"/>
    <property type="project" value="InterPro"/>
</dbReference>
<evidence type="ECO:0000313" key="10">
    <source>
        <dbReference type="EMBL" id="WCO66129.1"/>
    </source>
</evidence>
<feature type="transmembrane region" description="Helical" evidence="8">
    <location>
        <begin position="36"/>
        <end position="54"/>
    </location>
</feature>
<keyword evidence="6 8" id="KW-1133">Transmembrane helix</keyword>
<dbReference type="AlphaFoldDB" id="A0AAF0BV89"/>
<feature type="transmembrane region" description="Helical" evidence="8">
    <location>
        <begin position="186"/>
        <end position="207"/>
    </location>
</feature>
<sequence>MFVGVQLGQVMSTLDGTIVATALPTITDELGGFERVTWVVTAYVLGVVATMPLYGKVGDLYGRKKVLVAAIALFLVASVACGLAQTMDQLLVARFVQGLGGGGLGALAMAVLADVVPARELGRWLGYQGVLFAISSVAGPLVGGLFVDHLSWRWAFLINVPVGLVAMGIVVFGLRIPYRRVPHALDWPGSVLLAAALACLVLVATLGGNDLPWTSAGLVGLAVGMVVLVVLFVRRERRAPEPVLPLALLRDRVMRVCVGVNFASGLLLWCGIFFIPLFVQEVRGVSPTRAGFVLMPLMFGAAFGTLVAGRGVARAGQYRAWPRAGSVLMLAGVGLLATLGLDTPVVVVGAFALVLGTGVGFSMQPSLVAAQNSAPQRDLGTATSTALLFRSLGNVVGIPIFGGILNAGLGDGPLTPTAFADALPVVFLAAVPVAAVAVVVSFRLQERPLRTEVAFESSVAPPSLAPDG</sequence>
<keyword evidence="3" id="KW-0813">Transport</keyword>
<dbReference type="FunFam" id="1.20.1720.10:FF:000004">
    <property type="entry name" value="EmrB/QacA family drug resistance transporter"/>
    <property type="match status" value="1"/>
</dbReference>
<feature type="transmembrane region" description="Helical" evidence="8">
    <location>
        <begin position="91"/>
        <end position="112"/>
    </location>
</feature>
<keyword evidence="4" id="KW-1003">Cell membrane</keyword>
<dbReference type="GO" id="GO:0005886">
    <property type="term" value="C:plasma membrane"/>
    <property type="evidence" value="ECO:0007669"/>
    <property type="project" value="UniProtKB-SubCell"/>
</dbReference>
<dbReference type="InterPro" id="IPR036259">
    <property type="entry name" value="MFS_trans_sf"/>
</dbReference>
<dbReference type="EMBL" id="CP116942">
    <property type="protein sequence ID" value="WCO66129.1"/>
    <property type="molecule type" value="Genomic_DNA"/>
</dbReference>
<dbReference type="PRINTS" id="PR01036">
    <property type="entry name" value="TCRTETB"/>
</dbReference>
<organism evidence="10 11">
    <name type="scientific">Iamia majanohamensis</name>
    <dbReference type="NCBI Taxonomy" id="467976"/>
    <lineage>
        <taxon>Bacteria</taxon>
        <taxon>Bacillati</taxon>
        <taxon>Actinomycetota</taxon>
        <taxon>Acidimicrobiia</taxon>
        <taxon>Acidimicrobiales</taxon>
        <taxon>Iamiaceae</taxon>
        <taxon>Iamia</taxon>
    </lineage>
</organism>
<dbReference type="CDD" id="cd17502">
    <property type="entry name" value="MFS_Azr1_MDR_like"/>
    <property type="match status" value="1"/>
</dbReference>
<feature type="transmembrane region" description="Helical" evidence="8">
    <location>
        <begin position="345"/>
        <end position="370"/>
    </location>
</feature>
<feature type="transmembrane region" description="Helical" evidence="8">
    <location>
        <begin position="124"/>
        <end position="146"/>
    </location>
</feature>
<evidence type="ECO:0000256" key="5">
    <source>
        <dbReference type="ARBA" id="ARBA00022692"/>
    </source>
</evidence>
<dbReference type="PROSITE" id="PS50850">
    <property type="entry name" value="MFS"/>
    <property type="match status" value="1"/>
</dbReference>
<evidence type="ECO:0000256" key="1">
    <source>
        <dbReference type="ARBA" id="ARBA00004651"/>
    </source>
</evidence>
<feature type="transmembrane region" description="Helical" evidence="8">
    <location>
        <begin position="253"/>
        <end position="278"/>
    </location>
</feature>
<dbReference type="KEGG" id="ima:PO878_16635"/>
<name>A0AAF0BV89_9ACTN</name>
<dbReference type="SUPFAM" id="SSF103473">
    <property type="entry name" value="MFS general substrate transporter"/>
    <property type="match status" value="1"/>
</dbReference>
<feature type="transmembrane region" description="Helical" evidence="8">
    <location>
        <begin position="290"/>
        <end position="308"/>
    </location>
</feature>
<evidence type="ECO:0000256" key="3">
    <source>
        <dbReference type="ARBA" id="ARBA00022448"/>
    </source>
</evidence>
<feature type="transmembrane region" description="Helical" evidence="8">
    <location>
        <begin position="152"/>
        <end position="174"/>
    </location>
</feature>
<comment type="subcellular location">
    <subcellularLocation>
        <location evidence="1">Cell membrane</location>
        <topology evidence="1">Multi-pass membrane protein</topology>
    </subcellularLocation>
</comment>
<dbReference type="RefSeq" id="WP_272735654.1">
    <property type="nucleotide sequence ID" value="NZ_CP116942.1"/>
</dbReference>
<evidence type="ECO:0000256" key="6">
    <source>
        <dbReference type="ARBA" id="ARBA00022989"/>
    </source>
</evidence>
<evidence type="ECO:0000256" key="4">
    <source>
        <dbReference type="ARBA" id="ARBA00022475"/>
    </source>
</evidence>
<dbReference type="Proteomes" id="UP001216390">
    <property type="component" value="Chromosome"/>
</dbReference>
<proteinExistence type="inferred from homology"/>
<dbReference type="Gene3D" id="1.20.1720.10">
    <property type="entry name" value="Multidrug resistance protein D"/>
    <property type="match status" value="1"/>
</dbReference>
<dbReference type="InterPro" id="IPR020846">
    <property type="entry name" value="MFS_dom"/>
</dbReference>
<evidence type="ECO:0000259" key="9">
    <source>
        <dbReference type="PROSITE" id="PS50850"/>
    </source>
</evidence>
<comment type="similarity">
    <text evidence="2">Belongs to the major facilitator superfamily. TCR/Tet family.</text>
</comment>
<dbReference type="PANTHER" id="PTHR23501:SF197">
    <property type="entry name" value="COMD"/>
    <property type="match status" value="1"/>
</dbReference>
<accession>A0AAF0BV89</accession>
<feature type="domain" description="Major facilitator superfamily (MFS) profile" evidence="9">
    <location>
        <begin position="1"/>
        <end position="449"/>
    </location>
</feature>
<dbReference type="InterPro" id="IPR011701">
    <property type="entry name" value="MFS"/>
</dbReference>